<accession>A0ABY8F2C0</accession>
<dbReference type="InterPro" id="IPR029001">
    <property type="entry name" value="ITPase-like_fam"/>
</dbReference>
<evidence type="ECO:0000256" key="3">
    <source>
        <dbReference type="ARBA" id="ARBA00023080"/>
    </source>
</evidence>
<dbReference type="PANTHER" id="PTHR11067">
    <property type="entry name" value="INOSINE TRIPHOSPHATE PYROPHOSPHATASE/HAM1 PROTEIN"/>
    <property type="match status" value="1"/>
</dbReference>
<keyword evidence="2" id="KW-0378">Hydrolase</keyword>
<evidence type="ECO:0000313" key="4">
    <source>
        <dbReference type="EMBL" id="WFE88157.1"/>
    </source>
</evidence>
<evidence type="ECO:0000256" key="2">
    <source>
        <dbReference type="ARBA" id="ARBA00022801"/>
    </source>
</evidence>
<dbReference type="PANTHER" id="PTHR11067:SF9">
    <property type="entry name" value="INOSINE TRIPHOSPHATE PYROPHOSPHATASE"/>
    <property type="match status" value="1"/>
</dbReference>
<evidence type="ECO:0000256" key="1">
    <source>
        <dbReference type="ARBA" id="ARBA00008023"/>
    </source>
</evidence>
<keyword evidence="3" id="KW-0546">Nucleotide metabolism</keyword>
<dbReference type="RefSeq" id="WP_285806025.1">
    <property type="nucleotide sequence ID" value="NZ_CP120863.1"/>
</dbReference>
<comment type="similarity">
    <text evidence="1">Belongs to the HAM1 NTPase family.</text>
</comment>
<sequence length="169" mass="19142">MEDILTKIEITVIPVDYKINEIQTIDVPALVHDKCIKAFQKVSRPIFVEHTSLHISPLNGFPGGLTQVFWDTLEADKVAEIFGEMADSSVKATTRIAYCDGKKVHQFEGEILGKISSEPRGNRDFQWDCIFIPEGETQTFAEMGEKKNEISMRRKALEEFACFLEGNSR</sequence>
<dbReference type="Proteomes" id="UP001209803">
    <property type="component" value="Chromosome"/>
</dbReference>
<dbReference type="Pfam" id="PF01725">
    <property type="entry name" value="Ham1p_like"/>
    <property type="match status" value="1"/>
</dbReference>
<dbReference type="Gene3D" id="3.90.950.10">
    <property type="match status" value="1"/>
</dbReference>
<reference evidence="4 5" key="1">
    <citation type="submission" date="2023-03" db="EMBL/GenBank/DDBJ databases">
        <title>Roseibium porphyridii sp. nov. and Roseibium rhodosorbium sp. nov. isolated from marine algae, Porphyridium cruentum and Rhodosorus marinus, respectively.</title>
        <authorList>
            <person name="Lee M.W."/>
            <person name="Choi B.J."/>
            <person name="Lee J.K."/>
            <person name="Choi D.G."/>
            <person name="Baek J.H."/>
            <person name="Bayburt H."/>
            <person name="Kim J.M."/>
            <person name="Han D.M."/>
            <person name="Kim K.H."/>
            <person name="Jeon C.O."/>
        </authorList>
    </citation>
    <scope>NUCLEOTIDE SEQUENCE [LARGE SCALE GENOMIC DNA]</scope>
    <source>
        <strain evidence="4 5">KMA01</strain>
    </source>
</reference>
<dbReference type="SUPFAM" id="SSF52972">
    <property type="entry name" value="ITPase-like"/>
    <property type="match status" value="1"/>
</dbReference>
<dbReference type="CDD" id="cd00515">
    <property type="entry name" value="HAM1"/>
    <property type="match status" value="1"/>
</dbReference>
<proteinExistence type="inferred from homology"/>
<organism evidence="4 5">
    <name type="scientific">Roseibium porphyridii</name>
    <dbReference type="NCBI Taxonomy" id="2866279"/>
    <lineage>
        <taxon>Bacteria</taxon>
        <taxon>Pseudomonadati</taxon>
        <taxon>Pseudomonadota</taxon>
        <taxon>Alphaproteobacteria</taxon>
        <taxon>Hyphomicrobiales</taxon>
        <taxon>Stappiaceae</taxon>
        <taxon>Roseibium</taxon>
    </lineage>
</organism>
<name>A0ABY8F2C0_9HYPH</name>
<protein>
    <submittedName>
        <fullName evidence="4">Non-canonical purine NTP pyrophosphatase</fullName>
    </submittedName>
</protein>
<keyword evidence="5" id="KW-1185">Reference proteome</keyword>
<evidence type="ECO:0000313" key="5">
    <source>
        <dbReference type="Proteomes" id="UP001209803"/>
    </source>
</evidence>
<dbReference type="EMBL" id="CP120863">
    <property type="protein sequence ID" value="WFE88157.1"/>
    <property type="molecule type" value="Genomic_DNA"/>
</dbReference>
<dbReference type="InterPro" id="IPR002637">
    <property type="entry name" value="RdgB/HAM1"/>
</dbReference>
<gene>
    <name evidence="4" type="ORF">K1718_18560</name>
</gene>